<dbReference type="GO" id="GO:0016020">
    <property type="term" value="C:membrane"/>
    <property type="evidence" value="ECO:0007669"/>
    <property type="project" value="UniProtKB-SubCell"/>
</dbReference>
<dbReference type="EMBL" id="NLAX01000006">
    <property type="protein sequence ID" value="PKS11615.1"/>
    <property type="molecule type" value="Genomic_DNA"/>
</dbReference>
<protein>
    <recommendedName>
        <fullName evidence="9">DUF676 domain-containing protein</fullName>
    </recommendedName>
</protein>
<dbReference type="VEuPathDB" id="FungiDB:jhhlp_001765"/>
<dbReference type="Gene3D" id="3.40.50.1820">
    <property type="entry name" value="alpha/beta hydrolase"/>
    <property type="match status" value="1"/>
</dbReference>
<evidence type="ECO:0000256" key="1">
    <source>
        <dbReference type="ARBA" id="ARBA00004173"/>
    </source>
</evidence>
<evidence type="ECO:0000256" key="3">
    <source>
        <dbReference type="ARBA" id="ARBA00004370"/>
    </source>
</evidence>
<name>A0A2N3NGR0_9PEZI</name>
<dbReference type="InterPro" id="IPR052374">
    <property type="entry name" value="SERAC1"/>
</dbReference>
<evidence type="ECO:0000256" key="6">
    <source>
        <dbReference type="ARBA" id="ARBA00023136"/>
    </source>
</evidence>
<dbReference type="GO" id="GO:0005783">
    <property type="term" value="C:endoplasmic reticulum"/>
    <property type="evidence" value="ECO:0007669"/>
    <property type="project" value="UniProtKB-SubCell"/>
</dbReference>
<dbReference type="InParanoid" id="A0A2N3NGR0"/>
<dbReference type="InterPro" id="IPR029058">
    <property type="entry name" value="AB_hydrolase_fold"/>
</dbReference>
<organism evidence="7 8">
    <name type="scientific">Lomentospora prolificans</name>
    <dbReference type="NCBI Taxonomy" id="41688"/>
    <lineage>
        <taxon>Eukaryota</taxon>
        <taxon>Fungi</taxon>
        <taxon>Dikarya</taxon>
        <taxon>Ascomycota</taxon>
        <taxon>Pezizomycotina</taxon>
        <taxon>Sordariomycetes</taxon>
        <taxon>Hypocreomycetidae</taxon>
        <taxon>Microascales</taxon>
        <taxon>Microascaceae</taxon>
        <taxon>Lomentospora</taxon>
    </lineage>
</organism>
<dbReference type="Proteomes" id="UP000233524">
    <property type="component" value="Unassembled WGS sequence"/>
</dbReference>
<dbReference type="AlphaFoldDB" id="A0A2N3NGR0"/>
<keyword evidence="8" id="KW-1185">Reference proteome</keyword>
<reference evidence="7 8" key="1">
    <citation type="journal article" date="2017" name="G3 (Bethesda)">
        <title>First Draft Genome Sequence of the Pathogenic Fungus Lomentospora prolificans (Formerly Scedosporium prolificans).</title>
        <authorList>
            <person name="Luo R."/>
            <person name="Zimin A."/>
            <person name="Workman R."/>
            <person name="Fan Y."/>
            <person name="Pertea G."/>
            <person name="Grossman N."/>
            <person name="Wear M.P."/>
            <person name="Jia B."/>
            <person name="Miller H."/>
            <person name="Casadevall A."/>
            <person name="Timp W."/>
            <person name="Zhang S.X."/>
            <person name="Salzberg S.L."/>
        </authorList>
    </citation>
    <scope>NUCLEOTIDE SEQUENCE [LARGE SCALE GENOMIC DNA]</scope>
    <source>
        <strain evidence="7 8">JHH-5317</strain>
    </source>
</reference>
<sequence>MEKRLCLQELYHPPKRTALQHSNNQATWNGTNRPLSLVLVDGLDGDPVQTWTHKATDVCWPKDLMPAVRPRTIVLSFGYNGDMYRNNSVLGIRDNARWLLSALCDHRSDMATLRPVIFVGHCLGGLIVKQAMCFANREKHYHSVASATIGIIFFGTPVFKTDQAQMKALAKSFQPLDKAKKRRIWDWGTLSPLVQAIIDGADDLAEISEDFLSYTDKYSITIYYEGCAWPGTRNCIVDKSRASMEIESAMHCVDADHIGMCQFKDKEDSTFIHLCNCIADVAGADTQVREAAEVFWQSAPHELRSQYFVARMEVLYPVAESRDGVPRSIEGIGGDERWSESTRVVEEIEESVRSRT</sequence>
<evidence type="ECO:0000313" key="8">
    <source>
        <dbReference type="Proteomes" id="UP000233524"/>
    </source>
</evidence>
<comment type="subcellular location">
    <subcellularLocation>
        <location evidence="2">Endoplasmic reticulum</location>
    </subcellularLocation>
    <subcellularLocation>
        <location evidence="3">Membrane</location>
    </subcellularLocation>
    <subcellularLocation>
        <location evidence="1">Mitochondrion</location>
    </subcellularLocation>
</comment>
<proteinExistence type="predicted"/>
<dbReference type="PANTHER" id="PTHR48182">
    <property type="entry name" value="PROTEIN SERAC1"/>
    <property type="match status" value="1"/>
</dbReference>
<keyword evidence="6" id="KW-0472">Membrane</keyword>
<dbReference type="GO" id="GO:0005739">
    <property type="term" value="C:mitochondrion"/>
    <property type="evidence" value="ECO:0007669"/>
    <property type="project" value="UniProtKB-SubCell"/>
</dbReference>
<evidence type="ECO:0000256" key="5">
    <source>
        <dbReference type="ARBA" id="ARBA00023128"/>
    </source>
</evidence>
<evidence type="ECO:0000313" key="7">
    <source>
        <dbReference type="EMBL" id="PKS11615.1"/>
    </source>
</evidence>
<dbReference type="SUPFAM" id="SSF53474">
    <property type="entry name" value="alpha/beta-Hydrolases"/>
    <property type="match status" value="1"/>
</dbReference>
<evidence type="ECO:0000256" key="4">
    <source>
        <dbReference type="ARBA" id="ARBA00022824"/>
    </source>
</evidence>
<comment type="caution">
    <text evidence="7">The sequence shown here is derived from an EMBL/GenBank/DDBJ whole genome shotgun (WGS) entry which is preliminary data.</text>
</comment>
<evidence type="ECO:0000256" key="2">
    <source>
        <dbReference type="ARBA" id="ARBA00004240"/>
    </source>
</evidence>
<dbReference type="OrthoDB" id="1658288at2759"/>
<gene>
    <name evidence="7" type="ORF">jhhlp_001765</name>
</gene>
<keyword evidence="5" id="KW-0496">Mitochondrion</keyword>
<accession>A0A2N3NGR0</accession>
<evidence type="ECO:0008006" key="9">
    <source>
        <dbReference type="Google" id="ProtNLM"/>
    </source>
</evidence>
<keyword evidence="4" id="KW-0256">Endoplasmic reticulum</keyword>
<dbReference type="PANTHER" id="PTHR48182:SF2">
    <property type="entry name" value="PROTEIN SERAC1"/>
    <property type="match status" value="1"/>
</dbReference>